<gene>
    <name evidence="3" type="ORF">C8A05DRAFT_15658</name>
</gene>
<feature type="region of interest" description="Disordered" evidence="1">
    <location>
        <begin position="144"/>
        <end position="176"/>
    </location>
</feature>
<keyword evidence="4" id="KW-1185">Reference proteome</keyword>
<feature type="region of interest" description="Disordered" evidence="1">
    <location>
        <begin position="45"/>
        <end position="74"/>
    </location>
</feature>
<evidence type="ECO:0000256" key="1">
    <source>
        <dbReference type="SAM" id="MobiDB-lite"/>
    </source>
</evidence>
<dbReference type="EMBL" id="MU855521">
    <property type="protein sequence ID" value="KAK3902265.1"/>
    <property type="molecule type" value="Genomic_DNA"/>
</dbReference>
<protein>
    <submittedName>
        <fullName evidence="3">Uncharacterized protein</fullName>
    </submittedName>
</protein>
<name>A0AAN6MKP9_9PEZI</name>
<feature type="region of interest" description="Disordered" evidence="1">
    <location>
        <begin position="1"/>
        <end position="29"/>
    </location>
</feature>
<evidence type="ECO:0000313" key="4">
    <source>
        <dbReference type="Proteomes" id="UP001303889"/>
    </source>
</evidence>
<reference evidence="3" key="2">
    <citation type="submission" date="2023-05" db="EMBL/GenBank/DDBJ databases">
        <authorList>
            <consortium name="Lawrence Berkeley National Laboratory"/>
            <person name="Steindorff A."/>
            <person name="Hensen N."/>
            <person name="Bonometti L."/>
            <person name="Westerberg I."/>
            <person name="Brannstrom I.O."/>
            <person name="Guillou S."/>
            <person name="Cros-Aarteil S."/>
            <person name="Calhoun S."/>
            <person name="Haridas S."/>
            <person name="Kuo A."/>
            <person name="Mondo S."/>
            <person name="Pangilinan J."/>
            <person name="Riley R."/>
            <person name="Labutti K."/>
            <person name="Andreopoulos B."/>
            <person name="Lipzen A."/>
            <person name="Chen C."/>
            <person name="Yanf M."/>
            <person name="Daum C."/>
            <person name="Ng V."/>
            <person name="Clum A."/>
            <person name="Ohm R."/>
            <person name="Martin F."/>
            <person name="Silar P."/>
            <person name="Natvig D."/>
            <person name="Lalanne C."/>
            <person name="Gautier V."/>
            <person name="Ament-Velasquez S.L."/>
            <person name="Kruys A."/>
            <person name="Hutchinson M.I."/>
            <person name="Powell A.J."/>
            <person name="Barry K."/>
            <person name="Miller A.N."/>
            <person name="Grigoriev I.V."/>
            <person name="Debuchy R."/>
            <person name="Gladieux P."/>
            <person name="Thoren M.H."/>
            <person name="Johannesson H."/>
        </authorList>
    </citation>
    <scope>NUCLEOTIDE SEQUENCE</scope>
    <source>
        <strain evidence="3">CBS 103.79</strain>
    </source>
</reference>
<dbReference type="Proteomes" id="UP001303889">
    <property type="component" value="Unassembled WGS sequence"/>
</dbReference>
<accession>A0AAN6MKP9</accession>
<comment type="caution">
    <text evidence="3">The sequence shown here is derived from an EMBL/GenBank/DDBJ whole genome shotgun (WGS) entry which is preliminary data.</text>
</comment>
<reference evidence="3" key="1">
    <citation type="journal article" date="2023" name="Mol. Phylogenet. Evol.">
        <title>Genome-scale phylogeny and comparative genomics of the fungal order Sordariales.</title>
        <authorList>
            <person name="Hensen N."/>
            <person name="Bonometti L."/>
            <person name="Westerberg I."/>
            <person name="Brannstrom I.O."/>
            <person name="Guillou S."/>
            <person name="Cros-Aarteil S."/>
            <person name="Calhoun S."/>
            <person name="Haridas S."/>
            <person name="Kuo A."/>
            <person name="Mondo S."/>
            <person name="Pangilinan J."/>
            <person name="Riley R."/>
            <person name="LaButti K."/>
            <person name="Andreopoulos B."/>
            <person name="Lipzen A."/>
            <person name="Chen C."/>
            <person name="Yan M."/>
            <person name="Daum C."/>
            <person name="Ng V."/>
            <person name="Clum A."/>
            <person name="Steindorff A."/>
            <person name="Ohm R.A."/>
            <person name="Martin F."/>
            <person name="Silar P."/>
            <person name="Natvig D.O."/>
            <person name="Lalanne C."/>
            <person name="Gautier V."/>
            <person name="Ament-Velasquez S.L."/>
            <person name="Kruys A."/>
            <person name="Hutchinson M.I."/>
            <person name="Powell A.J."/>
            <person name="Barry K."/>
            <person name="Miller A.N."/>
            <person name="Grigoriev I.V."/>
            <person name="Debuchy R."/>
            <person name="Gladieux P."/>
            <person name="Hiltunen Thoren M."/>
            <person name="Johannesson H."/>
        </authorList>
    </citation>
    <scope>NUCLEOTIDE SEQUENCE</scope>
    <source>
        <strain evidence="3">CBS 103.79</strain>
    </source>
</reference>
<feature type="compositionally biased region" description="Low complexity" evidence="1">
    <location>
        <begin position="148"/>
        <end position="176"/>
    </location>
</feature>
<keyword evidence="2" id="KW-1133">Transmembrane helix</keyword>
<organism evidence="3 4">
    <name type="scientific">Staphylotrichum tortipilum</name>
    <dbReference type="NCBI Taxonomy" id="2831512"/>
    <lineage>
        <taxon>Eukaryota</taxon>
        <taxon>Fungi</taxon>
        <taxon>Dikarya</taxon>
        <taxon>Ascomycota</taxon>
        <taxon>Pezizomycotina</taxon>
        <taxon>Sordariomycetes</taxon>
        <taxon>Sordariomycetidae</taxon>
        <taxon>Sordariales</taxon>
        <taxon>Chaetomiaceae</taxon>
        <taxon>Staphylotrichum</taxon>
    </lineage>
</organism>
<evidence type="ECO:0000313" key="3">
    <source>
        <dbReference type="EMBL" id="KAK3902265.1"/>
    </source>
</evidence>
<evidence type="ECO:0000256" key="2">
    <source>
        <dbReference type="SAM" id="Phobius"/>
    </source>
</evidence>
<keyword evidence="2" id="KW-0472">Membrane</keyword>
<feature type="region of interest" description="Disordered" evidence="1">
    <location>
        <begin position="257"/>
        <end position="284"/>
    </location>
</feature>
<proteinExistence type="predicted"/>
<feature type="compositionally biased region" description="Low complexity" evidence="1">
    <location>
        <begin position="490"/>
        <end position="505"/>
    </location>
</feature>
<sequence length="511" mass="52625">MTNAGGASGPPLFQARSTHNDNANHNHKHNHHNLRHLHIHNHGRLQPAEAHTASPHIRSPQNNNHNDGTNEKKLQGRQVVIVQTVSVVHYIDATGAVTSVQTLGTDPAARTTLAIPAAASAALTAVGDTLPSVSLPVLVPDLSDGVPSSTASTKSDSSSTSLSASSETLTSTPFSSSTAFPTLSGVFNSSSSSSLRGPVAFSRIPSLFSNHTVALFSNSTRTSSSSRSTFSSTRSRSSLFTSSTALNVPTIVAGGAGDSGNGGFGTQDAVPAPTETASDPPGLAPETRNAVVGGVVGSIAGIALIAVALLYLLKWRRQRGRGIMLLGDGDSTARGGKGFLSGGPESPSTGGAMMERSGPFAIPATLAKLGGGKRALEAPPPPEPPSQEKGFYRVSGKKLISVLESGGDGYTDPHDSIGSHSSYYYRDSQSILDSLNTPPLQLGSPMRPVSGVPIFRDGPQRTALAEESPSPAGQRRSAFPTPGRAPDPLGRSFASGSYASGSGSRFIEEET</sequence>
<dbReference type="AlphaFoldDB" id="A0AAN6MKP9"/>
<feature type="transmembrane region" description="Helical" evidence="2">
    <location>
        <begin position="290"/>
        <end position="313"/>
    </location>
</feature>
<keyword evidence="2" id="KW-0812">Transmembrane</keyword>
<feature type="region of interest" description="Disordered" evidence="1">
    <location>
        <begin position="435"/>
        <end position="511"/>
    </location>
</feature>